<dbReference type="STRING" id="1612202.SAMN05421734_11229"/>
<proteinExistence type="predicted"/>
<gene>
    <name evidence="2" type="ORF">SAMN05421734_11229</name>
</gene>
<feature type="domain" description="B12-binding" evidence="1">
    <location>
        <begin position="91"/>
        <end position="220"/>
    </location>
</feature>
<accession>A0A1G6MT64</accession>
<dbReference type="Proteomes" id="UP000242949">
    <property type="component" value="Unassembled WGS sequence"/>
</dbReference>
<dbReference type="SUPFAM" id="SSF52242">
    <property type="entry name" value="Cobalamin (vitamin B12)-binding domain"/>
    <property type="match status" value="1"/>
</dbReference>
<name>A0A1G6MT64_9BACI</name>
<dbReference type="AlphaFoldDB" id="A0A1G6MT64"/>
<organism evidence="2 3">
    <name type="scientific">Pelagirhabdus alkalitolerans</name>
    <dbReference type="NCBI Taxonomy" id="1612202"/>
    <lineage>
        <taxon>Bacteria</taxon>
        <taxon>Bacillati</taxon>
        <taxon>Bacillota</taxon>
        <taxon>Bacilli</taxon>
        <taxon>Bacillales</taxon>
        <taxon>Bacillaceae</taxon>
        <taxon>Pelagirhabdus</taxon>
    </lineage>
</organism>
<dbReference type="PROSITE" id="PS51332">
    <property type="entry name" value="B12_BINDING"/>
    <property type="match status" value="1"/>
</dbReference>
<reference evidence="3" key="1">
    <citation type="submission" date="2016-09" db="EMBL/GenBank/DDBJ databases">
        <authorList>
            <person name="Varghese N."/>
            <person name="Submissions S."/>
        </authorList>
    </citation>
    <scope>NUCLEOTIDE SEQUENCE [LARGE SCALE GENOMIC DNA]</scope>
    <source>
        <strain evidence="3">S5</strain>
    </source>
</reference>
<dbReference type="Gene3D" id="1.10.1240.10">
    <property type="entry name" value="Methionine synthase domain"/>
    <property type="match status" value="1"/>
</dbReference>
<dbReference type="InterPro" id="IPR003759">
    <property type="entry name" value="Cbl-bd_cap"/>
</dbReference>
<protein>
    <submittedName>
        <fullName evidence="2">Methanogenic corrinoid protein MtbC1</fullName>
    </submittedName>
</protein>
<evidence type="ECO:0000313" key="2">
    <source>
        <dbReference type="EMBL" id="SDC58176.1"/>
    </source>
</evidence>
<dbReference type="GO" id="GO:0031419">
    <property type="term" value="F:cobalamin binding"/>
    <property type="evidence" value="ECO:0007669"/>
    <property type="project" value="InterPro"/>
</dbReference>
<dbReference type="Gene3D" id="3.40.50.280">
    <property type="entry name" value="Cobalamin-binding domain"/>
    <property type="match status" value="1"/>
</dbReference>
<dbReference type="OrthoDB" id="5756833at2"/>
<dbReference type="Pfam" id="PF02607">
    <property type="entry name" value="B12-binding_2"/>
    <property type="match status" value="1"/>
</dbReference>
<dbReference type="InterPro" id="IPR036594">
    <property type="entry name" value="Meth_synthase_dom"/>
</dbReference>
<evidence type="ECO:0000313" key="3">
    <source>
        <dbReference type="Proteomes" id="UP000242949"/>
    </source>
</evidence>
<dbReference type="InterPro" id="IPR006158">
    <property type="entry name" value="Cobalamin-bd"/>
</dbReference>
<keyword evidence="3" id="KW-1185">Reference proteome</keyword>
<dbReference type="EMBL" id="FMYI01000012">
    <property type="protein sequence ID" value="SDC58176.1"/>
    <property type="molecule type" value="Genomic_DNA"/>
</dbReference>
<evidence type="ECO:0000259" key="1">
    <source>
        <dbReference type="PROSITE" id="PS51332"/>
    </source>
</evidence>
<dbReference type="RefSeq" id="WP_090797068.1">
    <property type="nucleotide sequence ID" value="NZ_FMYI01000012.1"/>
</dbReference>
<dbReference type="InterPro" id="IPR036724">
    <property type="entry name" value="Cobalamin-bd_sf"/>
</dbReference>
<dbReference type="Pfam" id="PF02310">
    <property type="entry name" value="B12-binding"/>
    <property type="match status" value="1"/>
</dbReference>
<sequence length="221" mass="25146">MQTLEDIKLAYEEALLNGKTREGYELIQEALNEGQSLIDIYLIIAEAMYSIGDLWETNDISIAQEHAATAITQFVLTQISAESIKHYSPLDTKAFIFSIESNTHYLGIQMIKSVFNVYGIQTFDYGPNVPNTDIVNEISEKQPHYVAYSVSMPDHIDKAKQLSQMIRECPTGTSPMIIIGGYAFVKEPHLLEQVDHDYYFPTILELEDWLREQTNMIPSNT</sequence>
<dbReference type="GO" id="GO:0046872">
    <property type="term" value="F:metal ion binding"/>
    <property type="evidence" value="ECO:0007669"/>
    <property type="project" value="InterPro"/>
</dbReference>